<comment type="similarity">
    <text evidence="13">Belongs to the RING-type zinc finger family. ATL subfamily.</text>
</comment>
<evidence type="ECO:0000256" key="12">
    <source>
        <dbReference type="ARBA" id="ARBA00023136"/>
    </source>
</evidence>
<evidence type="ECO:0000256" key="11">
    <source>
        <dbReference type="ARBA" id="ARBA00022989"/>
    </source>
</evidence>
<keyword evidence="6 15" id="KW-0812">Transmembrane</keyword>
<evidence type="ECO:0000256" key="2">
    <source>
        <dbReference type="ARBA" id="ARBA00004167"/>
    </source>
</evidence>
<dbReference type="Gene3D" id="3.30.40.10">
    <property type="entry name" value="Zinc/RING finger domain, C3HC4 (zinc finger)"/>
    <property type="match status" value="1"/>
</dbReference>
<comment type="caution">
    <text evidence="17">The sequence shown here is derived from an EMBL/GenBank/DDBJ whole genome shotgun (WGS) entry which is preliminary data.</text>
</comment>
<dbReference type="Proteomes" id="UP001630127">
    <property type="component" value="Unassembled WGS sequence"/>
</dbReference>
<evidence type="ECO:0000256" key="13">
    <source>
        <dbReference type="ARBA" id="ARBA00024209"/>
    </source>
</evidence>
<comment type="subcellular location">
    <subcellularLocation>
        <location evidence="2">Membrane</location>
        <topology evidence="2">Single-pass membrane protein</topology>
    </subcellularLocation>
</comment>
<sequence>MASQDIEPIHFTDLLKDKTDEKSSLLSASFLFFLFLISFLFVYFLYVCIRCRAGYLSTNQNQNGGGPVSPSKSMGLDPATIKGLPIFSYGSSLNDKISPEAECSICLALFQEGDKVKVLPQCHHGFHYECVDKWLSTQSTCPLCRKPILQPASLADLEIS</sequence>
<evidence type="ECO:0000256" key="6">
    <source>
        <dbReference type="ARBA" id="ARBA00022692"/>
    </source>
</evidence>
<dbReference type="FunFam" id="3.30.40.10:FF:000187">
    <property type="entry name" value="E3 ubiquitin-protein ligase ATL6"/>
    <property type="match status" value="1"/>
</dbReference>
<evidence type="ECO:0000259" key="16">
    <source>
        <dbReference type="PROSITE" id="PS50089"/>
    </source>
</evidence>
<evidence type="ECO:0000256" key="14">
    <source>
        <dbReference type="PROSITE-ProRule" id="PRU00175"/>
    </source>
</evidence>
<keyword evidence="5" id="KW-0808">Transferase</keyword>
<dbReference type="PANTHER" id="PTHR46913">
    <property type="entry name" value="RING-H2 FINGER PROTEIN ATL16"/>
    <property type="match status" value="1"/>
</dbReference>
<evidence type="ECO:0000256" key="9">
    <source>
        <dbReference type="ARBA" id="ARBA00022786"/>
    </source>
</evidence>
<dbReference type="InterPro" id="IPR013083">
    <property type="entry name" value="Znf_RING/FYVE/PHD"/>
</dbReference>
<dbReference type="PROSITE" id="PS50089">
    <property type="entry name" value="ZF_RING_2"/>
    <property type="match status" value="1"/>
</dbReference>
<feature type="domain" description="RING-type" evidence="16">
    <location>
        <begin position="103"/>
        <end position="145"/>
    </location>
</feature>
<evidence type="ECO:0000256" key="4">
    <source>
        <dbReference type="ARBA" id="ARBA00012483"/>
    </source>
</evidence>
<dbReference type="PANTHER" id="PTHR46913:SF1">
    <property type="entry name" value="RING-H2 FINGER PROTEIN ATL16"/>
    <property type="match status" value="1"/>
</dbReference>
<dbReference type="EMBL" id="JBJUIK010000003">
    <property type="protein sequence ID" value="KAL3531670.1"/>
    <property type="molecule type" value="Genomic_DNA"/>
</dbReference>
<dbReference type="InterPro" id="IPR044600">
    <property type="entry name" value="ATL1/ATL16-like"/>
</dbReference>
<evidence type="ECO:0000313" key="17">
    <source>
        <dbReference type="EMBL" id="KAL3531670.1"/>
    </source>
</evidence>
<evidence type="ECO:0000313" key="18">
    <source>
        <dbReference type="Proteomes" id="UP001630127"/>
    </source>
</evidence>
<feature type="transmembrane region" description="Helical" evidence="15">
    <location>
        <begin position="25"/>
        <end position="49"/>
    </location>
</feature>
<dbReference type="GO" id="GO:0016020">
    <property type="term" value="C:membrane"/>
    <property type="evidence" value="ECO:0007669"/>
    <property type="project" value="UniProtKB-SubCell"/>
</dbReference>
<evidence type="ECO:0000256" key="3">
    <source>
        <dbReference type="ARBA" id="ARBA00004906"/>
    </source>
</evidence>
<accession>A0ABD3AKH2</accession>
<keyword evidence="10" id="KW-0862">Zinc</keyword>
<evidence type="ECO:0000256" key="8">
    <source>
        <dbReference type="ARBA" id="ARBA00022771"/>
    </source>
</evidence>
<dbReference type="SMART" id="SM00184">
    <property type="entry name" value="RING"/>
    <property type="match status" value="1"/>
</dbReference>
<protein>
    <recommendedName>
        <fullName evidence="4">RING-type E3 ubiquitin transferase</fullName>
        <ecNumber evidence="4">2.3.2.27</ecNumber>
    </recommendedName>
</protein>
<dbReference type="InterPro" id="IPR001841">
    <property type="entry name" value="Znf_RING"/>
</dbReference>
<keyword evidence="11 15" id="KW-1133">Transmembrane helix</keyword>
<evidence type="ECO:0000256" key="10">
    <source>
        <dbReference type="ARBA" id="ARBA00022833"/>
    </source>
</evidence>
<keyword evidence="12 15" id="KW-0472">Membrane</keyword>
<evidence type="ECO:0000256" key="7">
    <source>
        <dbReference type="ARBA" id="ARBA00022723"/>
    </source>
</evidence>
<dbReference type="AlphaFoldDB" id="A0ABD3AKH2"/>
<name>A0ABD3AKH2_9GENT</name>
<dbReference type="Pfam" id="PF13639">
    <property type="entry name" value="zf-RING_2"/>
    <property type="match status" value="1"/>
</dbReference>
<dbReference type="EC" id="2.3.2.27" evidence="4"/>
<proteinExistence type="inferred from homology"/>
<evidence type="ECO:0000256" key="1">
    <source>
        <dbReference type="ARBA" id="ARBA00000900"/>
    </source>
</evidence>
<comment type="pathway">
    <text evidence="3">Protein modification; protein ubiquitination.</text>
</comment>
<keyword evidence="9" id="KW-0833">Ubl conjugation pathway</keyword>
<dbReference type="SUPFAM" id="SSF57850">
    <property type="entry name" value="RING/U-box"/>
    <property type="match status" value="1"/>
</dbReference>
<organism evidence="17 18">
    <name type="scientific">Cinchona calisaya</name>
    <dbReference type="NCBI Taxonomy" id="153742"/>
    <lineage>
        <taxon>Eukaryota</taxon>
        <taxon>Viridiplantae</taxon>
        <taxon>Streptophyta</taxon>
        <taxon>Embryophyta</taxon>
        <taxon>Tracheophyta</taxon>
        <taxon>Spermatophyta</taxon>
        <taxon>Magnoliopsida</taxon>
        <taxon>eudicotyledons</taxon>
        <taxon>Gunneridae</taxon>
        <taxon>Pentapetalae</taxon>
        <taxon>asterids</taxon>
        <taxon>lamiids</taxon>
        <taxon>Gentianales</taxon>
        <taxon>Rubiaceae</taxon>
        <taxon>Cinchonoideae</taxon>
        <taxon>Cinchoneae</taxon>
        <taxon>Cinchona</taxon>
    </lineage>
</organism>
<dbReference type="GO" id="GO:0061630">
    <property type="term" value="F:ubiquitin protein ligase activity"/>
    <property type="evidence" value="ECO:0007669"/>
    <property type="project" value="UniProtKB-EC"/>
</dbReference>
<keyword evidence="7" id="KW-0479">Metal-binding</keyword>
<comment type="catalytic activity">
    <reaction evidence="1">
        <text>S-ubiquitinyl-[E2 ubiquitin-conjugating enzyme]-L-cysteine + [acceptor protein]-L-lysine = [E2 ubiquitin-conjugating enzyme]-L-cysteine + N(6)-ubiquitinyl-[acceptor protein]-L-lysine.</text>
        <dbReference type="EC" id="2.3.2.27"/>
    </reaction>
</comment>
<keyword evidence="18" id="KW-1185">Reference proteome</keyword>
<evidence type="ECO:0000256" key="15">
    <source>
        <dbReference type="SAM" id="Phobius"/>
    </source>
</evidence>
<evidence type="ECO:0000256" key="5">
    <source>
        <dbReference type="ARBA" id="ARBA00022679"/>
    </source>
</evidence>
<dbReference type="GO" id="GO:0008270">
    <property type="term" value="F:zinc ion binding"/>
    <property type="evidence" value="ECO:0007669"/>
    <property type="project" value="UniProtKB-KW"/>
</dbReference>
<keyword evidence="8 14" id="KW-0863">Zinc-finger</keyword>
<gene>
    <name evidence="17" type="ORF">ACH5RR_005191</name>
</gene>
<reference evidence="17 18" key="1">
    <citation type="submission" date="2024-11" db="EMBL/GenBank/DDBJ databases">
        <title>A near-complete genome assembly of Cinchona calisaya.</title>
        <authorList>
            <person name="Lian D.C."/>
            <person name="Zhao X.W."/>
            <person name="Wei L."/>
        </authorList>
    </citation>
    <scope>NUCLEOTIDE SEQUENCE [LARGE SCALE GENOMIC DNA]</scope>
    <source>
        <tissue evidence="17">Nenye</tissue>
    </source>
</reference>
<dbReference type="CDD" id="cd16461">
    <property type="entry name" value="RING-H2_EL5-like"/>
    <property type="match status" value="1"/>
</dbReference>